<proteinExistence type="predicted"/>
<reference evidence="2 3" key="1">
    <citation type="submission" date="2019-05" db="EMBL/GenBank/DDBJ databases">
        <title>Another draft genome of Portunus trituberculatus and its Hox gene families provides insights of decapod evolution.</title>
        <authorList>
            <person name="Jeong J.-H."/>
            <person name="Song I."/>
            <person name="Kim S."/>
            <person name="Choi T."/>
            <person name="Kim D."/>
            <person name="Ryu S."/>
            <person name="Kim W."/>
        </authorList>
    </citation>
    <scope>NUCLEOTIDE SEQUENCE [LARGE SCALE GENOMIC DNA]</scope>
    <source>
        <tissue evidence="2">Muscle</tissue>
    </source>
</reference>
<dbReference type="EMBL" id="VSRR010119219">
    <property type="protein sequence ID" value="MPC99641.1"/>
    <property type="molecule type" value="Genomic_DNA"/>
</dbReference>
<dbReference type="Proteomes" id="UP000324222">
    <property type="component" value="Unassembled WGS sequence"/>
</dbReference>
<sequence length="89" mass="10234">MTHTAATPALVSATLRHATKMRHIITPLLLEVMETMWNSEERSPSPIPVDTKAHKSRVGPTCSWPRPAYERESLRYPKYYVMEQKKVVV</sequence>
<evidence type="ECO:0000313" key="2">
    <source>
        <dbReference type="EMBL" id="MPC99641.1"/>
    </source>
</evidence>
<organism evidence="2 3">
    <name type="scientific">Portunus trituberculatus</name>
    <name type="common">Swimming crab</name>
    <name type="synonym">Neptunus trituberculatus</name>
    <dbReference type="NCBI Taxonomy" id="210409"/>
    <lineage>
        <taxon>Eukaryota</taxon>
        <taxon>Metazoa</taxon>
        <taxon>Ecdysozoa</taxon>
        <taxon>Arthropoda</taxon>
        <taxon>Crustacea</taxon>
        <taxon>Multicrustacea</taxon>
        <taxon>Malacostraca</taxon>
        <taxon>Eumalacostraca</taxon>
        <taxon>Eucarida</taxon>
        <taxon>Decapoda</taxon>
        <taxon>Pleocyemata</taxon>
        <taxon>Brachyura</taxon>
        <taxon>Eubrachyura</taxon>
        <taxon>Portunoidea</taxon>
        <taxon>Portunidae</taxon>
        <taxon>Portuninae</taxon>
        <taxon>Portunus</taxon>
    </lineage>
</organism>
<dbReference type="AlphaFoldDB" id="A0A5B7JNW1"/>
<feature type="region of interest" description="Disordered" evidence="1">
    <location>
        <begin position="40"/>
        <end position="60"/>
    </location>
</feature>
<comment type="caution">
    <text evidence="2">The sequence shown here is derived from an EMBL/GenBank/DDBJ whole genome shotgun (WGS) entry which is preliminary data.</text>
</comment>
<evidence type="ECO:0000256" key="1">
    <source>
        <dbReference type="SAM" id="MobiDB-lite"/>
    </source>
</evidence>
<evidence type="ECO:0000313" key="3">
    <source>
        <dbReference type="Proteomes" id="UP000324222"/>
    </source>
</evidence>
<protein>
    <submittedName>
        <fullName evidence="2">Uncharacterized protein</fullName>
    </submittedName>
</protein>
<gene>
    <name evidence="2" type="ORF">E2C01_095068</name>
</gene>
<accession>A0A5B7JNW1</accession>
<name>A0A5B7JNW1_PORTR</name>
<keyword evidence="3" id="KW-1185">Reference proteome</keyword>